<proteinExistence type="predicted"/>
<keyword evidence="1" id="KW-1133">Transmembrane helix</keyword>
<evidence type="ECO:0000256" key="1">
    <source>
        <dbReference type="SAM" id="Phobius"/>
    </source>
</evidence>
<feature type="transmembrane region" description="Helical" evidence="1">
    <location>
        <begin position="36"/>
        <end position="56"/>
    </location>
</feature>
<reference evidence="2" key="1">
    <citation type="submission" date="2014-09" db="EMBL/GenBank/DDBJ databases">
        <authorList>
            <person name="Magalhaes I.L.F."/>
            <person name="Oliveira U."/>
            <person name="Santos F.R."/>
            <person name="Vidigal T.H.D.A."/>
            <person name="Brescovit A.D."/>
            <person name="Santos A.J."/>
        </authorList>
    </citation>
    <scope>NUCLEOTIDE SEQUENCE</scope>
    <source>
        <tissue evidence="2">Shoot tissue taken approximately 20 cm above the soil surface</tissue>
    </source>
</reference>
<sequence length="57" mass="6250">MFYLTFGTCLIFHCALVAGCLNSRLYSPTLTMSVGAIVQIVVLSGFFFFTALISYIS</sequence>
<dbReference type="AlphaFoldDB" id="A0A0A9EG23"/>
<protein>
    <submittedName>
        <fullName evidence="2">Uncharacterized protein</fullName>
    </submittedName>
</protein>
<accession>A0A0A9EG23</accession>
<evidence type="ECO:0000313" key="2">
    <source>
        <dbReference type="EMBL" id="JAD96820.1"/>
    </source>
</evidence>
<keyword evidence="1" id="KW-0812">Transmembrane</keyword>
<keyword evidence="1" id="KW-0472">Membrane</keyword>
<dbReference type="EMBL" id="GBRH01201075">
    <property type="protein sequence ID" value="JAD96820.1"/>
    <property type="molecule type" value="Transcribed_RNA"/>
</dbReference>
<name>A0A0A9EG23_ARUDO</name>
<organism evidence="2">
    <name type="scientific">Arundo donax</name>
    <name type="common">Giant reed</name>
    <name type="synonym">Donax arundinaceus</name>
    <dbReference type="NCBI Taxonomy" id="35708"/>
    <lineage>
        <taxon>Eukaryota</taxon>
        <taxon>Viridiplantae</taxon>
        <taxon>Streptophyta</taxon>
        <taxon>Embryophyta</taxon>
        <taxon>Tracheophyta</taxon>
        <taxon>Spermatophyta</taxon>
        <taxon>Magnoliopsida</taxon>
        <taxon>Liliopsida</taxon>
        <taxon>Poales</taxon>
        <taxon>Poaceae</taxon>
        <taxon>PACMAD clade</taxon>
        <taxon>Arundinoideae</taxon>
        <taxon>Arundineae</taxon>
        <taxon>Arundo</taxon>
    </lineage>
</organism>
<reference evidence="2" key="2">
    <citation type="journal article" date="2015" name="Data Brief">
        <title>Shoot transcriptome of the giant reed, Arundo donax.</title>
        <authorList>
            <person name="Barrero R.A."/>
            <person name="Guerrero F.D."/>
            <person name="Moolhuijzen P."/>
            <person name="Goolsby J.A."/>
            <person name="Tidwell J."/>
            <person name="Bellgard S.E."/>
            <person name="Bellgard M.I."/>
        </authorList>
    </citation>
    <scope>NUCLEOTIDE SEQUENCE</scope>
    <source>
        <tissue evidence="2">Shoot tissue taken approximately 20 cm above the soil surface</tissue>
    </source>
</reference>